<protein>
    <submittedName>
        <fullName evidence="2">Str. FM013</fullName>
    </submittedName>
</protein>
<organism evidence="2 3">
    <name type="scientific">Penicillium camemberti (strain FM 013)</name>
    <dbReference type="NCBI Taxonomy" id="1429867"/>
    <lineage>
        <taxon>Eukaryota</taxon>
        <taxon>Fungi</taxon>
        <taxon>Dikarya</taxon>
        <taxon>Ascomycota</taxon>
        <taxon>Pezizomycotina</taxon>
        <taxon>Eurotiomycetes</taxon>
        <taxon>Eurotiomycetidae</taxon>
        <taxon>Eurotiales</taxon>
        <taxon>Aspergillaceae</taxon>
        <taxon>Penicillium</taxon>
    </lineage>
</organism>
<reference evidence="2 3" key="1">
    <citation type="journal article" date="2014" name="Nat. Commun.">
        <title>Multiple recent horizontal transfers of a large genomic region in cheese making fungi.</title>
        <authorList>
            <person name="Cheeseman K."/>
            <person name="Ropars J."/>
            <person name="Renault P."/>
            <person name="Dupont J."/>
            <person name="Gouzy J."/>
            <person name="Branca A."/>
            <person name="Abraham A.L."/>
            <person name="Ceppi M."/>
            <person name="Conseiller E."/>
            <person name="Debuchy R."/>
            <person name="Malagnac F."/>
            <person name="Goarin A."/>
            <person name="Silar P."/>
            <person name="Lacoste S."/>
            <person name="Sallet E."/>
            <person name="Bensimon A."/>
            <person name="Giraud T."/>
            <person name="Brygoo Y."/>
        </authorList>
    </citation>
    <scope>NUCLEOTIDE SEQUENCE [LARGE SCALE GENOMIC DNA]</scope>
    <source>
        <strain evidence="3">FM 013</strain>
    </source>
</reference>
<proteinExistence type="predicted"/>
<dbReference type="Proteomes" id="UP000053732">
    <property type="component" value="Unassembled WGS sequence"/>
</dbReference>
<evidence type="ECO:0000256" key="1">
    <source>
        <dbReference type="SAM" id="MobiDB-lite"/>
    </source>
</evidence>
<dbReference type="EMBL" id="HG793135">
    <property type="protein sequence ID" value="CRL18763.1"/>
    <property type="molecule type" value="Genomic_DNA"/>
</dbReference>
<evidence type="ECO:0000313" key="2">
    <source>
        <dbReference type="EMBL" id="CRL18763.1"/>
    </source>
</evidence>
<accession>A0A0G4NXB7</accession>
<evidence type="ECO:0000313" key="3">
    <source>
        <dbReference type="Proteomes" id="UP000053732"/>
    </source>
</evidence>
<keyword evidence="3" id="KW-1185">Reference proteome</keyword>
<feature type="region of interest" description="Disordered" evidence="1">
    <location>
        <begin position="1"/>
        <end position="24"/>
    </location>
</feature>
<gene>
    <name evidence="2" type="ORF">PCAMFM013_S002g000633</name>
</gene>
<name>A0A0G4NXB7_PENC3</name>
<sequence length="72" mass="8252">MRPAKSKAVNNPEPLSGRSQNTIRLRRQQISRDRSCYMGNPLPWSNFDRSGCNVCGQNLDNTYQQVVEELEP</sequence>
<dbReference type="AlphaFoldDB" id="A0A0G4NXB7"/>